<name>B4VJY3_9CYAN</name>
<evidence type="ECO:0000313" key="3">
    <source>
        <dbReference type="Proteomes" id="UP000003835"/>
    </source>
</evidence>
<evidence type="ECO:0000256" key="1">
    <source>
        <dbReference type="SAM" id="Phobius"/>
    </source>
</evidence>
<keyword evidence="1" id="KW-1133">Transmembrane helix</keyword>
<organism evidence="2 3">
    <name type="scientific">Coleofasciculus chthonoplastes PCC 7420</name>
    <dbReference type="NCBI Taxonomy" id="118168"/>
    <lineage>
        <taxon>Bacteria</taxon>
        <taxon>Bacillati</taxon>
        <taxon>Cyanobacteriota</taxon>
        <taxon>Cyanophyceae</taxon>
        <taxon>Coleofasciculales</taxon>
        <taxon>Coleofasciculaceae</taxon>
        <taxon>Coleofasciculus</taxon>
    </lineage>
</organism>
<protein>
    <submittedName>
        <fullName evidence="2">Uncharacterized protein</fullName>
    </submittedName>
</protein>
<dbReference type="AlphaFoldDB" id="B4VJY3"/>
<dbReference type="Proteomes" id="UP000003835">
    <property type="component" value="Unassembled WGS sequence"/>
</dbReference>
<accession>B4VJY3</accession>
<proteinExistence type="predicted"/>
<sequence>MYFGSTTVIAYSLLFWVLRLIASNAVISVYSLLQNFCKENLSHKMRLLSVYEL</sequence>
<gene>
    <name evidence="2" type="ORF">MC7420_2867</name>
</gene>
<keyword evidence="1" id="KW-0472">Membrane</keyword>
<dbReference type="HOGENOM" id="CLU_3060451_0_0_3"/>
<feature type="transmembrane region" description="Helical" evidence="1">
    <location>
        <begin position="13"/>
        <end position="33"/>
    </location>
</feature>
<reference evidence="2 3" key="1">
    <citation type="submission" date="2008-07" db="EMBL/GenBank/DDBJ databases">
        <authorList>
            <person name="Tandeau de Marsac N."/>
            <person name="Ferriera S."/>
            <person name="Johnson J."/>
            <person name="Kravitz S."/>
            <person name="Beeson K."/>
            <person name="Sutton G."/>
            <person name="Rogers Y.-H."/>
            <person name="Friedman R."/>
            <person name="Frazier M."/>
            <person name="Venter J.C."/>
        </authorList>
    </citation>
    <scope>NUCLEOTIDE SEQUENCE [LARGE SCALE GENOMIC DNA]</scope>
    <source>
        <strain evidence="2 3">PCC 7420</strain>
    </source>
</reference>
<keyword evidence="3" id="KW-1185">Reference proteome</keyword>
<evidence type="ECO:0000313" key="2">
    <source>
        <dbReference type="EMBL" id="EDX77543.1"/>
    </source>
</evidence>
<dbReference type="EMBL" id="DS989843">
    <property type="protein sequence ID" value="EDX77543.1"/>
    <property type="molecule type" value="Genomic_DNA"/>
</dbReference>
<keyword evidence="1" id="KW-0812">Transmembrane</keyword>